<dbReference type="GeneID" id="55847850"/>
<dbReference type="RefSeq" id="WP_016974462.1">
    <property type="nucleotide sequence ID" value="NZ_CP020369.1"/>
</dbReference>
<reference evidence="2 3" key="1">
    <citation type="submission" date="2020-04" db="EMBL/GenBank/DDBJ databases">
        <title>Molecular characterization of pseudomonads from Agaricus bisporus reveal novel blotch 2 pathogens in Western Europe.</title>
        <authorList>
            <person name="Taparia T."/>
            <person name="Krijger M."/>
            <person name="Haynes E."/>
            <person name="Elpinstone J.G."/>
            <person name="Noble R."/>
            <person name="Van Der Wolf J."/>
        </authorList>
    </citation>
    <scope>NUCLEOTIDE SEQUENCE [LARGE SCALE GENOMIC DNA]</scope>
    <source>
        <strain evidence="2 3">IPO3746</strain>
    </source>
</reference>
<dbReference type="InterPro" id="IPR021245">
    <property type="entry name" value="DUF2790"/>
</dbReference>
<comment type="caution">
    <text evidence="2">The sequence shown here is derived from an EMBL/GenBank/DDBJ whole genome shotgun (WGS) entry which is preliminary data.</text>
</comment>
<feature type="signal peptide" evidence="1">
    <location>
        <begin position="1"/>
        <end position="18"/>
    </location>
</feature>
<organism evidence="2 3">
    <name type="scientific">Pseudomonas tolaasii</name>
    <dbReference type="NCBI Taxonomy" id="29442"/>
    <lineage>
        <taxon>Bacteria</taxon>
        <taxon>Pseudomonadati</taxon>
        <taxon>Pseudomonadota</taxon>
        <taxon>Gammaproteobacteria</taxon>
        <taxon>Pseudomonadales</taxon>
        <taxon>Pseudomonadaceae</taxon>
        <taxon>Pseudomonas</taxon>
    </lineage>
</organism>
<keyword evidence="1" id="KW-0732">Signal</keyword>
<sequence>MRYLLIAMLSLFSTLAAAQGEPNPGVSAPVTQTDDYTEDLDIAKAVRNTATQDTKAASNACGPVKGHVVYVDSQGVRHELDYVQVGDPCSHS</sequence>
<protein>
    <submittedName>
        <fullName evidence="2">DUF2790 domain-containing protein</fullName>
    </submittedName>
</protein>
<evidence type="ECO:0000313" key="3">
    <source>
        <dbReference type="Proteomes" id="UP000549134"/>
    </source>
</evidence>
<evidence type="ECO:0000256" key="1">
    <source>
        <dbReference type="SAM" id="SignalP"/>
    </source>
</evidence>
<accession>A0A7Y8AXC0</accession>
<gene>
    <name evidence="2" type="ORF">HX787_29735</name>
</gene>
<dbReference type="Pfam" id="PF10976">
    <property type="entry name" value="DUF2790"/>
    <property type="match status" value="1"/>
</dbReference>
<name>A0A7Y8AXC0_PSETO</name>
<dbReference type="AlphaFoldDB" id="A0A7Y8AXC0"/>
<dbReference type="Proteomes" id="UP000549134">
    <property type="component" value="Unassembled WGS sequence"/>
</dbReference>
<feature type="chain" id="PRO_5030918092" evidence="1">
    <location>
        <begin position="19"/>
        <end position="92"/>
    </location>
</feature>
<evidence type="ECO:0000313" key="2">
    <source>
        <dbReference type="EMBL" id="NWD40045.1"/>
    </source>
</evidence>
<proteinExistence type="predicted"/>
<dbReference type="Gene3D" id="2.30.140.50">
    <property type="entry name" value="Protein of unknown function DUF2790"/>
    <property type="match status" value="1"/>
</dbReference>
<dbReference type="EMBL" id="JACAQK010000041">
    <property type="protein sequence ID" value="NWD40045.1"/>
    <property type="molecule type" value="Genomic_DNA"/>
</dbReference>